<reference evidence="2" key="1">
    <citation type="submission" date="2021-02" db="EMBL/GenBank/DDBJ databases">
        <authorList>
            <person name="Nowell W R."/>
        </authorList>
    </citation>
    <scope>NUCLEOTIDE SEQUENCE</scope>
</reference>
<keyword evidence="1" id="KW-1133">Transmembrane helix</keyword>
<dbReference type="Proteomes" id="UP000663870">
    <property type="component" value="Unassembled WGS sequence"/>
</dbReference>
<proteinExistence type="predicted"/>
<organism evidence="2 3">
    <name type="scientific">Rotaria sordida</name>
    <dbReference type="NCBI Taxonomy" id="392033"/>
    <lineage>
        <taxon>Eukaryota</taxon>
        <taxon>Metazoa</taxon>
        <taxon>Spiralia</taxon>
        <taxon>Gnathifera</taxon>
        <taxon>Rotifera</taxon>
        <taxon>Eurotatoria</taxon>
        <taxon>Bdelloidea</taxon>
        <taxon>Philodinida</taxon>
        <taxon>Philodinidae</taxon>
        <taxon>Rotaria</taxon>
    </lineage>
</organism>
<accession>A0A814UWA0</accession>
<keyword evidence="3" id="KW-1185">Reference proteome</keyword>
<protein>
    <submittedName>
        <fullName evidence="2">Uncharacterized protein</fullName>
    </submittedName>
</protein>
<evidence type="ECO:0000256" key="1">
    <source>
        <dbReference type="SAM" id="Phobius"/>
    </source>
</evidence>
<keyword evidence="1" id="KW-0472">Membrane</keyword>
<comment type="caution">
    <text evidence="2">The sequence shown here is derived from an EMBL/GenBank/DDBJ whole genome shotgun (WGS) entry which is preliminary data.</text>
</comment>
<gene>
    <name evidence="2" type="ORF">JXQ802_LOCUS23322</name>
</gene>
<dbReference type="EMBL" id="CAJNOL010000730">
    <property type="protein sequence ID" value="CAF1180583.1"/>
    <property type="molecule type" value="Genomic_DNA"/>
</dbReference>
<feature type="transmembrane region" description="Helical" evidence="1">
    <location>
        <begin position="63"/>
        <end position="85"/>
    </location>
</feature>
<evidence type="ECO:0000313" key="2">
    <source>
        <dbReference type="EMBL" id="CAF1180583.1"/>
    </source>
</evidence>
<name>A0A814UWA0_9BILA</name>
<keyword evidence="1" id="KW-0812">Transmembrane</keyword>
<sequence>MTTTYICQRCLQLPPPPPIFSMGPPPNILSIDIRCSSRFLSSSFIQHKKVASSSSSSSSSVSVVLGLVIALLIATGTILLIKNLMIKRRQGRQRKYDNSSSSVKFNGDNHDRNWTKFLPLLSDSCSSDQTFSTPPNEYPCGFIEPLLTNDIHHEYEQITYDNSSHYYCLVYCRQCANYHRTSSSSSLCRQTNFTQSYYQHQCTCHLRNNNHLFELQPMLRTNNDDLNHQISI</sequence>
<dbReference type="AlphaFoldDB" id="A0A814UWA0"/>
<evidence type="ECO:0000313" key="3">
    <source>
        <dbReference type="Proteomes" id="UP000663870"/>
    </source>
</evidence>